<evidence type="ECO:0000256" key="4">
    <source>
        <dbReference type="ARBA" id="ARBA00022989"/>
    </source>
</evidence>
<feature type="transmembrane region" description="Helical" evidence="6">
    <location>
        <begin position="764"/>
        <end position="785"/>
    </location>
</feature>
<name>A0ABW5NPW6_9SPHI</name>
<feature type="transmembrane region" description="Helical" evidence="6">
    <location>
        <begin position="733"/>
        <end position="752"/>
    </location>
</feature>
<sequence>MQNHLKTAWRNIRRKSAFSAIHVSGMGVAIAVATLLFLTAMFELSFDNFHSDRDKISMLYFKLNPVAGDRFGETMPTPFAPTLKAEIEGFEQITRYYQGGALFRNGDKQFQSDTKFVDPAFFDVFNFTIEKGSKASALKGLDDIALTDRLATSLFGNSDVVGKSVEVYLNGIWTTKMISAVMDDIPKNSSLQFTSLIRFEHKPIYKEYLDHWNHNDHTVFAKLSSENLQPSVFREKTKPFLENHFKTHIEELKRDGASADAKGDYLSLHALSMTDYHLNSDGLGDGGSPTFPWILLSIAGLLIFIACSNFINLSLALGLNRKREIGTRKTLGSTNAQLILQFWSESLLITSFALIFGLVLAALILPMYNANMGYSIKLYELLTPINLFLFLITFLLITGVAGGYPAWNNARSNVIEALKGVKSGRNKNTVRNSLTVVQFAIATLLIIGTIVISNQLHYLANRPLGYNKAEVISIPIGEGIDGQQALERMRIALSSAPFVTHVTGTDINMGRGRDGSISNSKLGFDYEGRGVSTHYLRIDYDYLDAMDIELLAGRDFSRSFGTDTSAVIINEQMAAALGGIDKALGKKIDIDGEPTIIGIVKDFNFKDLRQDVAALTMSINPTTNFAVRYIFVRVKTDNLAKALADVEKVWKDINPKAISEASYLDENTENMYQRDRRFAHIIVGGAIVAILISCMGLFAMALLTINLRIKEIGIRKVLGSSISSIVLLLSKDFIKLVVLALLIASPIAWWIMQRWLSDFAYRVSISWWIFLLAGAISITIALLTISGQAIRAGRRNPVKSLRDD</sequence>
<dbReference type="Pfam" id="PF12704">
    <property type="entry name" value="MacB_PCD"/>
    <property type="match status" value="2"/>
</dbReference>
<organism evidence="9 10">
    <name type="scientific">Sphingobacterium corticis</name>
    <dbReference type="NCBI Taxonomy" id="1812823"/>
    <lineage>
        <taxon>Bacteria</taxon>
        <taxon>Pseudomonadati</taxon>
        <taxon>Bacteroidota</taxon>
        <taxon>Sphingobacteriia</taxon>
        <taxon>Sphingobacteriales</taxon>
        <taxon>Sphingobacteriaceae</taxon>
        <taxon>Sphingobacterium</taxon>
    </lineage>
</organism>
<protein>
    <submittedName>
        <fullName evidence="9">ABC transporter permease</fullName>
    </submittedName>
</protein>
<feature type="domain" description="MacB-like periplasmic core" evidence="8">
    <location>
        <begin position="20"/>
        <end position="225"/>
    </location>
</feature>
<reference evidence="10" key="1">
    <citation type="journal article" date="2019" name="Int. J. Syst. Evol. Microbiol.">
        <title>The Global Catalogue of Microorganisms (GCM) 10K type strain sequencing project: providing services to taxonomists for standard genome sequencing and annotation.</title>
        <authorList>
            <consortium name="The Broad Institute Genomics Platform"/>
            <consortium name="The Broad Institute Genome Sequencing Center for Infectious Disease"/>
            <person name="Wu L."/>
            <person name="Ma J."/>
        </authorList>
    </citation>
    <scope>NUCLEOTIDE SEQUENCE [LARGE SCALE GENOMIC DNA]</scope>
    <source>
        <strain evidence="10">KCTC 42248</strain>
    </source>
</reference>
<dbReference type="EMBL" id="JBHUMA010000009">
    <property type="protein sequence ID" value="MFD2600302.1"/>
    <property type="molecule type" value="Genomic_DNA"/>
</dbReference>
<keyword evidence="3 6" id="KW-0812">Transmembrane</keyword>
<feature type="domain" description="ABC3 transporter permease C-terminal" evidence="7">
    <location>
        <begin position="686"/>
        <end position="797"/>
    </location>
</feature>
<dbReference type="InterPro" id="IPR050250">
    <property type="entry name" value="Macrolide_Exporter_MacB"/>
</dbReference>
<feature type="transmembrane region" description="Helical" evidence="6">
    <location>
        <begin position="20"/>
        <end position="42"/>
    </location>
</feature>
<comment type="caution">
    <text evidence="9">The sequence shown here is derived from an EMBL/GenBank/DDBJ whole genome shotgun (WGS) entry which is preliminary data.</text>
</comment>
<feature type="transmembrane region" description="Helical" evidence="6">
    <location>
        <begin position="678"/>
        <end position="705"/>
    </location>
</feature>
<feature type="domain" description="ABC3 transporter permease C-terminal" evidence="7">
    <location>
        <begin position="297"/>
        <end position="412"/>
    </location>
</feature>
<gene>
    <name evidence="9" type="ORF">ACFSQ3_15215</name>
</gene>
<evidence type="ECO:0000256" key="6">
    <source>
        <dbReference type="SAM" id="Phobius"/>
    </source>
</evidence>
<evidence type="ECO:0000259" key="7">
    <source>
        <dbReference type="Pfam" id="PF02687"/>
    </source>
</evidence>
<dbReference type="InterPro" id="IPR025857">
    <property type="entry name" value="MacB_PCD"/>
</dbReference>
<evidence type="ECO:0000313" key="10">
    <source>
        <dbReference type="Proteomes" id="UP001597393"/>
    </source>
</evidence>
<feature type="transmembrane region" description="Helical" evidence="6">
    <location>
        <begin position="385"/>
        <end position="407"/>
    </location>
</feature>
<keyword evidence="4 6" id="KW-1133">Transmembrane helix</keyword>
<dbReference type="Pfam" id="PF02687">
    <property type="entry name" value="FtsX"/>
    <property type="match status" value="2"/>
</dbReference>
<accession>A0ABW5NPW6</accession>
<dbReference type="Proteomes" id="UP001597393">
    <property type="component" value="Unassembled WGS sequence"/>
</dbReference>
<evidence type="ECO:0000256" key="2">
    <source>
        <dbReference type="ARBA" id="ARBA00022475"/>
    </source>
</evidence>
<proteinExistence type="predicted"/>
<feature type="transmembrane region" description="Helical" evidence="6">
    <location>
        <begin position="338"/>
        <end position="365"/>
    </location>
</feature>
<keyword evidence="5 6" id="KW-0472">Membrane</keyword>
<dbReference type="PANTHER" id="PTHR30572:SF18">
    <property type="entry name" value="ABC-TYPE MACROLIDE FAMILY EXPORT SYSTEM PERMEASE COMPONENT 2"/>
    <property type="match status" value="1"/>
</dbReference>
<evidence type="ECO:0000256" key="5">
    <source>
        <dbReference type="ARBA" id="ARBA00023136"/>
    </source>
</evidence>
<keyword evidence="2" id="KW-1003">Cell membrane</keyword>
<dbReference type="PANTHER" id="PTHR30572">
    <property type="entry name" value="MEMBRANE COMPONENT OF TRANSPORTER-RELATED"/>
    <property type="match status" value="1"/>
</dbReference>
<feature type="domain" description="MacB-like periplasmic core" evidence="8">
    <location>
        <begin position="434"/>
        <end position="647"/>
    </location>
</feature>
<feature type="transmembrane region" description="Helical" evidence="6">
    <location>
        <begin position="428"/>
        <end position="452"/>
    </location>
</feature>
<evidence type="ECO:0000256" key="1">
    <source>
        <dbReference type="ARBA" id="ARBA00004651"/>
    </source>
</evidence>
<comment type="subcellular location">
    <subcellularLocation>
        <location evidence="1">Cell membrane</location>
        <topology evidence="1">Multi-pass membrane protein</topology>
    </subcellularLocation>
</comment>
<evidence type="ECO:0000256" key="3">
    <source>
        <dbReference type="ARBA" id="ARBA00022692"/>
    </source>
</evidence>
<dbReference type="InterPro" id="IPR003838">
    <property type="entry name" value="ABC3_permease_C"/>
</dbReference>
<evidence type="ECO:0000259" key="8">
    <source>
        <dbReference type="Pfam" id="PF12704"/>
    </source>
</evidence>
<dbReference type="RefSeq" id="WP_380870442.1">
    <property type="nucleotide sequence ID" value="NZ_JBHUMA010000009.1"/>
</dbReference>
<evidence type="ECO:0000313" key="9">
    <source>
        <dbReference type="EMBL" id="MFD2600302.1"/>
    </source>
</evidence>
<keyword evidence="10" id="KW-1185">Reference proteome</keyword>
<feature type="transmembrane region" description="Helical" evidence="6">
    <location>
        <begin position="293"/>
        <end position="317"/>
    </location>
</feature>